<evidence type="ECO:0000256" key="3">
    <source>
        <dbReference type="ARBA" id="ARBA00022801"/>
    </source>
</evidence>
<dbReference type="Pfam" id="PF00753">
    <property type="entry name" value="Lactamase_B"/>
    <property type="match status" value="1"/>
</dbReference>
<evidence type="ECO:0000256" key="4">
    <source>
        <dbReference type="ARBA" id="ARBA00022833"/>
    </source>
</evidence>
<evidence type="ECO:0000256" key="1">
    <source>
        <dbReference type="ARBA" id="ARBA00007749"/>
    </source>
</evidence>
<dbReference type="Proteomes" id="UP000504638">
    <property type="component" value="Unplaced"/>
</dbReference>
<gene>
    <name evidence="6 8" type="ORF">P152DRAFT_466302</name>
</gene>
<organism evidence="6">
    <name type="scientific">Eremomyces bilateralis CBS 781.70</name>
    <dbReference type="NCBI Taxonomy" id="1392243"/>
    <lineage>
        <taxon>Eukaryota</taxon>
        <taxon>Fungi</taxon>
        <taxon>Dikarya</taxon>
        <taxon>Ascomycota</taxon>
        <taxon>Pezizomycotina</taxon>
        <taxon>Dothideomycetes</taxon>
        <taxon>Dothideomycetes incertae sedis</taxon>
        <taxon>Eremomycetales</taxon>
        <taxon>Eremomycetaceae</taxon>
        <taxon>Eremomyces</taxon>
    </lineage>
</organism>
<dbReference type="CDD" id="cd07730">
    <property type="entry name" value="metallo-hydrolase-like_MBL-fold"/>
    <property type="match status" value="1"/>
</dbReference>
<dbReference type="SUPFAM" id="SSF56281">
    <property type="entry name" value="Metallo-hydrolase/oxidoreductase"/>
    <property type="match status" value="1"/>
</dbReference>
<evidence type="ECO:0000313" key="8">
    <source>
        <dbReference type="RefSeq" id="XP_033534633.1"/>
    </source>
</evidence>
<evidence type="ECO:0000313" key="6">
    <source>
        <dbReference type="EMBL" id="KAF1813002.1"/>
    </source>
</evidence>
<sequence>MDQTRCLVPPVPAPKLNIPRSPSTVEVSIIDSTTRISIPFTTLIRPPVQDLPDLKCPSYVFLIHHRPSNQRLVFDLGVRKDWKNFAPALVRRITQNGWGVSVQKNISEILTENGVDLSSINAVIWSHQHWDHIGDPSTFPASTALIVGPGFKDAFAPGYPANPRGVIRESDYEGREFREVSFPSDDSPDLLRIGRFKAIDYFQDGSFYLLDAPGHTIGHLCALARVTDGDRQGFVLMGADAAHHAGEFRPSPYLPLPKDISPNPLEGISNSRFATGHVCPGEIFLHGDGEDGGPKRADHRFLAPAKGLSVDGEKASWTIEGLEEFDASDEVLVVLAHDSTVQGMLNFFPKGIEGQMRQDVKNKVRWRWLADFASETGGTKGERL</sequence>
<dbReference type="GeneID" id="54421256"/>
<keyword evidence="2" id="KW-0479">Metal-binding</keyword>
<dbReference type="GO" id="GO:0046872">
    <property type="term" value="F:metal ion binding"/>
    <property type="evidence" value="ECO:0007669"/>
    <property type="project" value="UniProtKB-KW"/>
</dbReference>
<comment type="similarity">
    <text evidence="1">Belongs to the metallo-beta-lactamase superfamily.</text>
</comment>
<keyword evidence="4" id="KW-0862">Zinc</keyword>
<dbReference type="PANTHER" id="PTHR42978">
    <property type="entry name" value="QUORUM-QUENCHING LACTONASE YTNP-RELATED-RELATED"/>
    <property type="match status" value="1"/>
</dbReference>
<dbReference type="InterPro" id="IPR001279">
    <property type="entry name" value="Metallo-B-lactamas"/>
</dbReference>
<keyword evidence="3" id="KW-0378">Hydrolase</keyword>
<proteinExistence type="inferred from homology"/>
<reference evidence="8" key="3">
    <citation type="submission" date="2025-04" db="UniProtKB">
        <authorList>
            <consortium name="RefSeq"/>
        </authorList>
    </citation>
    <scope>IDENTIFICATION</scope>
    <source>
        <strain evidence="8">CBS 781.70</strain>
    </source>
</reference>
<dbReference type="GO" id="GO:0016787">
    <property type="term" value="F:hydrolase activity"/>
    <property type="evidence" value="ECO:0007669"/>
    <property type="project" value="UniProtKB-KW"/>
</dbReference>
<dbReference type="AlphaFoldDB" id="A0A6G1G4S4"/>
<dbReference type="PANTHER" id="PTHR42978:SF5">
    <property type="entry name" value="METALLO-BETA-LACTAMASE DOMAIN-CONTAINING PROTEIN"/>
    <property type="match status" value="1"/>
</dbReference>
<reference evidence="6 8" key="1">
    <citation type="submission" date="2020-01" db="EMBL/GenBank/DDBJ databases">
        <authorList>
            <consortium name="DOE Joint Genome Institute"/>
            <person name="Haridas S."/>
            <person name="Albert R."/>
            <person name="Binder M."/>
            <person name="Bloem J."/>
            <person name="Labutti K."/>
            <person name="Salamov A."/>
            <person name="Andreopoulos B."/>
            <person name="Baker S.E."/>
            <person name="Barry K."/>
            <person name="Bills G."/>
            <person name="Bluhm B.H."/>
            <person name="Cannon C."/>
            <person name="Castanera R."/>
            <person name="Culley D.E."/>
            <person name="Daum C."/>
            <person name="Ezra D."/>
            <person name="Gonzalez J.B."/>
            <person name="Henrissat B."/>
            <person name="Kuo A."/>
            <person name="Liang C."/>
            <person name="Lipzen A."/>
            <person name="Lutzoni F."/>
            <person name="Magnuson J."/>
            <person name="Mondo S."/>
            <person name="Nolan M."/>
            <person name="Ohm R."/>
            <person name="Pangilinan J."/>
            <person name="Park H.-J."/>
            <person name="Ramirez L."/>
            <person name="Alfaro M."/>
            <person name="Sun H."/>
            <person name="Tritt A."/>
            <person name="Yoshinaga Y."/>
            <person name="Zwiers L.-H."/>
            <person name="Turgeon B.G."/>
            <person name="Goodwin S.B."/>
            <person name="Spatafora J.W."/>
            <person name="Crous P.W."/>
            <person name="Grigoriev I.V."/>
        </authorList>
    </citation>
    <scope>NUCLEOTIDE SEQUENCE</scope>
    <source>
        <strain evidence="6 8">CBS 781.70</strain>
    </source>
</reference>
<keyword evidence="7" id="KW-1185">Reference proteome</keyword>
<reference evidence="8" key="2">
    <citation type="submission" date="2020-04" db="EMBL/GenBank/DDBJ databases">
        <authorList>
            <consortium name="NCBI Genome Project"/>
        </authorList>
    </citation>
    <scope>NUCLEOTIDE SEQUENCE</scope>
    <source>
        <strain evidence="8">CBS 781.70</strain>
    </source>
</reference>
<accession>A0A6G1G4S4</accession>
<name>A0A6G1G4S4_9PEZI</name>
<dbReference type="OrthoDB" id="10250730at2759"/>
<dbReference type="RefSeq" id="XP_033534633.1">
    <property type="nucleotide sequence ID" value="XM_033680686.1"/>
</dbReference>
<evidence type="ECO:0000259" key="5">
    <source>
        <dbReference type="SMART" id="SM00849"/>
    </source>
</evidence>
<feature type="domain" description="Metallo-beta-lactamase" evidence="5">
    <location>
        <begin position="57"/>
        <end position="277"/>
    </location>
</feature>
<dbReference type="InterPro" id="IPR051013">
    <property type="entry name" value="MBL_superfamily_lactonases"/>
</dbReference>
<dbReference type="Gene3D" id="3.60.15.10">
    <property type="entry name" value="Ribonuclease Z/Hydroxyacylglutathione hydrolase-like"/>
    <property type="match status" value="1"/>
</dbReference>
<dbReference type="InterPro" id="IPR036866">
    <property type="entry name" value="RibonucZ/Hydroxyglut_hydro"/>
</dbReference>
<dbReference type="EMBL" id="ML975156">
    <property type="protein sequence ID" value="KAF1813002.1"/>
    <property type="molecule type" value="Genomic_DNA"/>
</dbReference>
<evidence type="ECO:0000313" key="7">
    <source>
        <dbReference type="Proteomes" id="UP000504638"/>
    </source>
</evidence>
<evidence type="ECO:0000256" key="2">
    <source>
        <dbReference type="ARBA" id="ARBA00022723"/>
    </source>
</evidence>
<dbReference type="SMART" id="SM00849">
    <property type="entry name" value="Lactamase_B"/>
    <property type="match status" value="1"/>
</dbReference>
<protein>
    <submittedName>
        <fullName evidence="6 8">Metallo-beta-lactamase superfamily protein</fullName>
    </submittedName>
</protein>